<organism evidence="1 2">
    <name type="scientific">Caballeronia pedi</name>
    <dbReference type="NCBI Taxonomy" id="1777141"/>
    <lineage>
        <taxon>Bacteria</taxon>
        <taxon>Pseudomonadati</taxon>
        <taxon>Pseudomonadota</taxon>
        <taxon>Betaproteobacteria</taxon>
        <taxon>Burkholderiales</taxon>
        <taxon>Burkholderiaceae</taxon>
        <taxon>Caballeronia</taxon>
    </lineage>
</organism>
<protein>
    <submittedName>
        <fullName evidence="1">HicB family protein</fullName>
    </submittedName>
</protein>
<gene>
    <name evidence="1" type="ORF">AWB80_06517</name>
</gene>
<name>A0A158DB66_9BURK</name>
<dbReference type="GO" id="GO:0006355">
    <property type="term" value="P:regulation of DNA-templated transcription"/>
    <property type="evidence" value="ECO:0007669"/>
    <property type="project" value="InterPro"/>
</dbReference>
<dbReference type="InterPro" id="IPR008651">
    <property type="entry name" value="Uncharacterised_HicB"/>
</dbReference>
<keyword evidence="2" id="KW-1185">Reference proteome</keyword>
<dbReference type="SUPFAM" id="SSF143100">
    <property type="entry name" value="TTHA1013/TTHA0281-like"/>
    <property type="match status" value="1"/>
</dbReference>
<accession>A0A158DB66</accession>
<dbReference type="InterPro" id="IPR010985">
    <property type="entry name" value="Ribbon_hlx_hlx"/>
</dbReference>
<evidence type="ECO:0000313" key="2">
    <source>
        <dbReference type="Proteomes" id="UP000054911"/>
    </source>
</evidence>
<dbReference type="EMBL" id="FCOE02000034">
    <property type="protein sequence ID" value="SAK91047.1"/>
    <property type="molecule type" value="Genomic_DNA"/>
</dbReference>
<dbReference type="RefSeq" id="WP_341866849.1">
    <property type="nucleotide sequence ID" value="NZ_FCOE02000034.1"/>
</dbReference>
<dbReference type="AlphaFoldDB" id="A0A158DB66"/>
<dbReference type="Proteomes" id="UP000054911">
    <property type="component" value="Unassembled WGS sequence"/>
</dbReference>
<evidence type="ECO:0000313" key="1">
    <source>
        <dbReference type="EMBL" id="SAK91047.1"/>
    </source>
</evidence>
<dbReference type="STRING" id="1777141.AWB80_06517"/>
<comment type="caution">
    <text evidence="1">The sequence shown here is derived from an EMBL/GenBank/DDBJ whole genome shotgun (WGS) entry which is preliminary data.</text>
</comment>
<proteinExistence type="predicted"/>
<dbReference type="SUPFAM" id="SSF47598">
    <property type="entry name" value="Ribbon-helix-helix"/>
    <property type="match status" value="1"/>
</dbReference>
<dbReference type="Pfam" id="PF05534">
    <property type="entry name" value="HicB"/>
    <property type="match status" value="1"/>
</dbReference>
<dbReference type="InterPro" id="IPR035069">
    <property type="entry name" value="TTHA1013/TTHA0281-like"/>
</dbReference>
<sequence>MNGAATGRTQARKRSAIRLKKARSFSNERESGHEHHALQRIHPRVEFDERDEIFVGRVLGVNSIISFHGESVTELRTAFVDAVDDYLADCKERGVAPDKPASGKLMLRIDPNVHAAISVAASAAGESIDQWSEEVLGRAAREVLARAVHA</sequence>
<reference evidence="1" key="1">
    <citation type="submission" date="2016-01" db="EMBL/GenBank/DDBJ databases">
        <authorList>
            <person name="Peeters C."/>
        </authorList>
    </citation>
    <scope>NUCLEOTIDE SEQUENCE [LARGE SCALE GENOMIC DNA]</scope>
    <source>
        <strain evidence="1">LMG 29323</strain>
    </source>
</reference>